<dbReference type="PROSITE" id="PS50110">
    <property type="entry name" value="RESPONSE_REGULATORY"/>
    <property type="match status" value="1"/>
</dbReference>
<accession>A0A0A0BEI2</accession>
<dbReference type="Pfam" id="PF03924">
    <property type="entry name" value="CHASE"/>
    <property type="match status" value="1"/>
</dbReference>
<dbReference type="SMART" id="SM00388">
    <property type="entry name" value="HisKA"/>
    <property type="match status" value="1"/>
</dbReference>
<comment type="caution">
    <text evidence="10">The sequence shown here is derived from an EMBL/GenBank/DDBJ whole genome shotgun (WGS) entry which is preliminary data.</text>
</comment>
<dbReference type="InterPro" id="IPR004358">
    <property type="entry name" value="Sig_transdc_His_kin-like_C"/>
</dbReference>
<dbReference type="Pfam" id="PF00512">
    <property type="entry name" value="HisKA"/>
    <property type="match status" value="1"/>
</dbReference>
<dbReference type="PROSITE" id="PS50109">
    <property type="entry name" value="HIS_KIN"/>
    <property type="match status" value="1"/>
</dbReference>
<name>A0A0A0BEI2_9GAMM</name>
<keyword evidence="6" id="KW-0812">Transmembrane</keyword>
<proteinExistence type="predicted"/>
<feature type="domain" description="Histidine kinase" evidence="7">
    <location>
        <begin position="327"/>
        <end position="549"/>
    </location>
</feature>
<dbReference type="InterPro" id="IPR003594">
    <property type="entry name" value="HATPase_dom"/>
</dbReference>
<gene>
    <name evidence="10" type="ORF">LP43_2231</name>
</gene>
<keyword evidence="6" id="KW-1133">Transmembrane helix</keyword>
<evidence type="ECO:0000256" key="3">
    <source>
        <dbReference type="ARBA" id="ARBA00022553"/>
    </source>
</evidence>
<evidence type="ECO:0000256" key="5">
    <source>
        <dbReference type="PROSITE-ProRule" id="PRU00169"/>
    </source>
</evidence>
<dbReference type="PANTHER" id="PTHR45339:SF1">
    <property type="entry name" value="HYBRID SIGNAL TRANSDUCTION HISTIDINE KINASE J"/>
    <property type="match status" value="1"/>
</dbReference>
<dbReference type="InterPro" id="IPR036890">
    <property type="entry name" value="HATPase_C_sf"/>
</dbReference>
<reference evidence="10 11" key="1">
    <citation type="submission" date="2014-09" db="EMBL/GenBank/DDBJ databases">
        <authorList>
            <person name="Grob C."/>
            <person name="Taubert M."/>
            <person name="Howat A.M."/>
            <person name="Burns O.J."/>
            <person name="Dixon J.L."/>
            <person name="Chen Y."/>
            <person name="Murrell J.C."/>
        </authorList>
    </citation>
    <scope>NUCLEOTIDE SEQUENCE [LARGE SCALE GENOMIC DNA]</scope>
    <source>
        <strain evidence="10">L4</strain>
    </source>
</reference>
<dbReference type="EMBL" id="JRQD01000005">
    <property type="protein sequence ID" value="KGM06356.1"/>
    <property type="molecule type" value="Genomic_DNA"/>
</dbReference>
<sequence>MKNLSVFIERHRLAIFIFVVGCLITTFLTLLQHKDIQAQRANAADNTLKKYASSLQSSLDHRLFTLDALNAFLHSYAELDLSNAGQEQQFRHHFNQFANELHSSVDGILSLQLAPQGIIRYLTGDENNNKALNYDLFEDDSRRDQIIKAIYDYHQVITGPIQLVQGGEAVIARKALFADVSPNASAQRLQEKLILSPEMPVPDDFWGLATVLFTTKALLDRAGLMSPSMDEFNFALKGRHGLGENGEVFWGDANVFVDNSHTQTIEFDAGSWLLAVKHTSAFPLSSLLSVFSLGLLLTLAAVYAEVLLSRNRIAKQTDIAKDAFLASMSHEIRSPLNGVVGMTSLLKETRLTEEQIKMVRAIDTSTSHLSAIIGDILDFSKISANKIELDYHAVKLMELFQSCIDITLPQAQEKSQHIRLSVSHSLKTVFFKADSTRLKQIVINLLSNAVKFTGVQGNIELAISADTNDQMPVLKIMVSDNGIGMSDDQIARLFERFSQADVSTTRKYGGTGLGLAISRNLTELMGGHITVTSRVDKGSRFTVTLPLEIVDSVDTQLPAQITLPDEQQQNLNILVADDLSMNLTMMVMMLEKMGYTADTANNGREAVDKQLAQRYDLIFMDWEMPEMDGVEATQLIREQAESAQKPWIIALTANASSTHKEKCIQAGMNDYLSKPVGIDQIKQKIQQLTGA</sequence>
<dbReference type="FunFam" id="3.30.565.10:FF:000010">
    <property type="entry name" value="Sensor histidine kinase RcsC"/>
    <property type="match status" value="1"/>
</dbReference>
<evidence type="ECO:0000313" key="11">
    <source>
        <dbReference type="Proteomes" id="UP000029999"/>
    </source>
</evidence>
<dbReference type="GO" id="GO:0000155">
    <property type="term" value="F:phosphorelay sensor kinase activity"/>
    <property type="evidence" value="ECO:0007669"/>
    <property type="project" value="InterPro"/>
</dbReference>
<dbReference type="EC" id="2.7.13.3" evidence="2"/>
<dbReference type="PANTHER" id="PTHR45339">
    <property type="entry name" value="HYBRID SIGNAL TRANSDUCTION HISTIDINE KINASE J"/>
    <property type="match status" value="1"/>
</dbReference>
<dbReference type="Gene3D" id="3.30.565.10">
    <property type="entry name" value="Histidine kinase-like ATPase, C-terminal domain"/>
    <property type="match status" value="1"/>
</dbReference>
<evidence type="ECO:0000259" key="9">
    <source>
        <dbReference type="PROSITE" id="PS50839"/>
    </source>
</evidence>
<evidence type="ECO:0000256" key="2">
    <source>
        <dbReference type="ARBA" id="ARBA00012438"/>
    </source>
</evidence>
<dbReference type="SUPFAM" id="SSF47384">
    <property type="entry name" value="Homodimeric domain of signal transducing histidine kinase"/>
    <property type="match status" value="1"/>
</dbReference>
<dbReference type="SMART" id="SM00448">
    <property type="entry name" value="REC"/>
    <property type="match status" value="1"/>
</dbReference>
<dbReference type="RefSeq" id="WP_052094165.1">
    <property type="nucleotide sequence ID" value="NZ_JRQD01000005.1"/>
</dbReference>
<dbReference type="Pfam" id="PF00072">
    <property type="entry name" value="Response_reg"/>
    <property type="match status" value="1"/>
</dbReference>
<dbReference type="InterPro" id="IPR036097">
    <property type="entry name" value="HisK_dim/P_sf"/>
</dbReference>
<dbReference type="Gene3D" id="1.10.287.130">
    <property type="match status" value="1"/>
</dbReference>
<dbReference type="Gene3D" id="3.40.50.2300">
    <property type="match status" value="1"/>
</dbReference>
<dbReference type="CDD" id="cd00082">
    <property type="entry name" value="HisKA"/>
    <property type="match status" value="1"/>
</dbReference>
<evidence type="ECO:0000256" key="4">
    <source>
        <dbReference type="ARBA" id="ARBA00023012"/>
    </source>
</evidence>
<comment type="catalytic activity">
    <reaction evidence="1">
        <text>ATP + protein L-histidine = ADP + protein N-phospho-L-histidine.</text>
        <dbReference type="EC" id="2.7.13.3"/>
    </reaction>
</comment>
<dbReference type="PROSITE" id="PS50839">
    <property type="entry name" value="CHASE"/>
    <property type="match status" value="1"/>
</dbReference>
<dbReference type="STRING" id="392484.LP43_2231"/>
<keyword evidence="6" id="KW-0472">Membrane</keyword>
<dbReference type="InterPro" id="IPR011006">
    <property type="entry name" value="CheY-like_superfamily"/>
</dbReference>
<dbReference type="InterPro" id="IPR005467">
    <property type="entry name" value="His_kinase_dom"/>
</dbReference>
<dbReference type="SMART" id="SM01079">
    <property type="entry name" value="CHASE"/>
    <property type="match status" value="1"/>
</dbReference>
<dbReference type="SUPFAM" id="SSF55874">
    <property type="entry name" value="ATPase domain of HSP90 chaperone/DNA topoisomerase II/histidine kinase"/>
    <property type="match status" value="1"/>
</dbReference>
<evidence type="ECO:0000256" key="1">
    <source>
        <dbReference type="ARBA" id="ARBA00000085"/>
    </source>
</evidence>
<dbReference type="InterPro" id="IPR006189">
    <property type="entry name" value="CHASE_dom"/>
</dbReference>
<organism evidence="10 11">
    <name type="scientific">Methylophaga thiooxydans</name>
    <dbReference type="NCBI Taxonomy" id="392484"/>
    <lineage>
        <taxon>Bacteria</taxon>
        <taxon>Pseudomonadati</taxon>
        <taxon>Pseudomonadota</taxon>
        <taxon>Gammaproteobacteria</taxon>
        <taxon>Thiotrichales</taxon>
        <taxon>Piscirickettsiaceae</taxon>
        <taxon>Methylophaga</taxon>
    </lineage>
</organism>
<dbReference type="InterPro" id="IPR001789">
    <property type="entry name" value="Sig_transdc_resp-reg_receiver"/>
</dbReference>
<dbReference type="Pfam" id="PF02518">
    <property type="entry name" value="HATPase_c"/>
    <property type="match status" value="1"/>
</dbReference>
<keyword evidence="3 5" id="KW-0597">Phosphoprotein</keyword>
<keyword evidence="4" id="KW-0902">Two-component regulatory system</keyword>
<feature type="modified residue" description="4-aspartylphosphate" evidence="5">
    <location>
        <position position="621"/>
    </location>
</feature>
<protein>
    <recommendedName>
        <fullName evidence="2">histidine kinase</fullName>
        <ecNumber evidence="2">2.7.13.3</ecNumber>
    </recommendedName>
</protein>
<dbReference type="PRINTS" id="PR00344">
    <property type="entry name" value="BCTRLSENSOR"/>
</dbReference>
<dbReference type="InterPro" id="IPR003661">
    <property type="entry name" value="HisK_dim/P_dom"/>
</dbReference>
<evidence type="ECO:0000259" key="7">
    <source>
        <dbReference type="PROSITE" id="PS50109"/>
    </source>
</evidence>
<feature type="domain" description="Response regulatory" evidence="8">
    <location>
        <begin position="572"/>
        <end position="689"/>
    </location>
</feature>
<evidence type="ECO:0000256" key="6">
    <source>
        <dbReference type="SAM" id="Phobius"/>
    </source>
</evidence>
<feature type="domain" description="CHASE" evidence="9">
    <location>
        <begin position="115"/>
        <end position="275"/>
    </location>
</feature>
<dbReference type="CDD" id="cd17546">
    <property type="entry name" value="REC_hyHK_CKI1_RcsC-like"/>
    <property type="match status" value="1"/>
</dbReference>
<evidence type="ECO:0000313" key="10">
    <source>
        <dbReference type="EMBL" id="KGM06356.1"/>
    </source>
</evidence>
<dbReference type="CDD" id="cd16922">
    <property type="entry name" value="HATPase_EvgS-ArcB-TorS-like"/>
    <property type="match status" value="1"/>
</dbReference>
<evidence type="ECO:0000259" key="8">
    <source>
        <dbReference type="PROSITE" id="PS50110"/>
    </source>
</evidence>
<dbReference type="SMART" id="SM00387">
    <property type="entry name" value="HATPase_c"/>
    <property type="match status" value="1"/>
</dbReference>
<dbReference type="AlphaFoldDB" id="A0A0A0BEI2"/>
<dbReference type="Proteomes" id="UP000029999">
    <property type="component" value="Unassembled WGS sequence"/>
</dbReference>
<feature type="transmembrane region" description="Helical" evidence="6">
    <location>
        <begin position="12"/>
        <end position="31"/>
    </location>
</feature>
<dbReference type="SUPFAM" id="SSF52172">
    <property type="entry name" value="CheY-like"/>
    <property type="match status" value="1"/>
</dbReference>